<dbReference type="CDD" id="cd01800">
    <property type="entry name" value="Ubl_SF3a120"/>
    <property type="match status" value="1"/>
</dbReference>
<dbReference type="InterPro" id="IPR029071">
    <property type="entry name" value="Ubiquitin-like_domsf"/>
</dbReference>
<dbReference type="Proteomes" id="UP000030755">
    <property type="component" value="Unassembled WGS sequence"/>
</dbReference>
<dbReference type="AlphaFoldDB" id="A0A075AUL6"/>
<feature type="region of interest" description="Disordered" evidence="1">
    <location>
        <begin position="324"/>
        <end position="344"/>
    </location>
</feature>
<name>A0A075AUL6_ROZAC</name>
<dbReference type="HOGENOM" id="CLU_806879_0_0_1"/>
<dbReference type="OrthoDB" id="2161771at2759"/>
<feature type="region of interest" description="Disordered" evidence="1">
    <location>
        <begin position="189"/>
        <end position="219"/>
    </location>
</feature>
<feature type="compositionally biased region" description="Polar residues" evidence="1">
    <location>
        <begin position="1"/>
        <end position="14"/>
    </location>
</feature>
<evidence type="ECO:0000256" key="1">
    <source>
        <dbReference type="SAM" id="MobiDB-lite"/>
    </source>
</evidence>
<feature type="compositionally biased region" description="Low complexity" evidence="1">
    <location>
        <begin position="193"/>
        <end position="205"/>
    </location>
</feature>
<feature type="compositionally biased region" description="Basic and acidic residues" evidence="1">
    <location>
        <begin position="58"/>
        <end position="70"/>
    </location>
</feature>
<dbReference type="InterPro" id="IPR000626">
    <property type="entry name" value="Ubiquitin-like_dom"/>
</dbReference>
<feature type="compositionally biased region" description="Polar residues" evidence="1">
    <location>
        <begin position="206"/>
        <end position="219"/>
    </location>
</feature>
<feature type="domain" description="Ubiquitin-like" evidence="2">
    <location>
        <begin position="85"/>
        <end position="171"/>
    </location>
</feature>
<accession>A0A075AUL6</accession>
<protein>
    <recommendedName>
        <fullName evidence="2">Ubiquitin-like domain-containing protein</fullName>
    </recommendedName>
</protein>
<feature type="compositionally biased region" description="Polar residues" evidence="1">
    <location>
        <begin position="29"/>
        <end position="41"/>
    </location>
</feature>
<feature type="compositionally biased region" description="Low complexity" evidence="1">
    <location>
        <begin position="332"/>
        <end position="344"/>
    </location>
</feature>
<dbReference type="PROSITE" id="PS50053">
    <property type="entry name" value="UBIQUITIN_2"/>
    <property type="match status" value="1"/>
</dbReference>
<evidence type="ECO:0000313" key="4">
    <source>
        <dbReference type="Proteomes" id="UP000030755"/>
    </source>
</evidence>
<feature type="region of interest" description="Disordered" evidence="1">
    <location>
        <begin position="1"/>
        <end position="70"/>
    </location>
</feature>
<sequence>MAKNVQQEASTPISTIGPAPQTFLIPTAPKSTNPTISTFSSKIPLPPMPKAKAPIPEPPEKKIKVDEPQKPKDEKSLIALYPNVVKLTVQCPNVPEKPDWNLKGQSLPIMLNLKDSIQRLKESIFAKLNFPISKQKITVPGFSNLKNEQSLASYLISPDVKISLSIKERGGLVDEIEFSKLMANQETPVIDQSSSNNLKENNSSNIDTNSESTEAPTIDTTNDYSYSFENIPKLECKYLFKQYRRCYEAHGIWQHSYHYGFVDFDQCTAYFTQYKACYGGQQIDEFQPKFVIESLYNDRPTTVGWIWDVRDDLPSKFSTLDARSKKEKESKSSATETLTTLAPH</sequence>
<evidence type="ECO:0000259" key="2">
    <source>
        <dbReference type="PROSITE" id="PS50053"/>
    </source>
</evidence>
<reference evidence="3 4" key="1">
    <citation type="journal article" date="2013" name="Curr. Biol.">
        <title>Shared signatures of parasitism and phylogenomics unite Cryptomycota and microsporidia.</title>
        <authorList>
            <person name="James T.Y."/>
            <person name="Pelin A."/>
            <person name="Bonen L."/>
            <person name="Ahrendt S."/>
            <person name="Sain D."/>
            <person name="Corradi N."/>
            <person name="Stajich J.E."/>
        </authorList>
    </citation>
    <scope>NUCLEOTIDE SEQUENCE [LARGE SCALE GENOMIC DNA]</scope>
    <source>
        <strain evidence="3 4">CSF55</strain>
    </source>
</reference>
<gene>
    <name evidence="3" type="ORF">O9G_004447</name>
</gene>
<proteinExistence type="predicted"/>
<dbReference type="EMBL" id="KE561029">
    <property type="protein sequence ID" value="EPZ33855.1"/>
    <property type="molecule type" value="Genomic_DNA"/>
</dbReference>
<dbReference type="Pfam" id="PF00240">
    <property type="entry name" value="ubiquitin"/>
    <property type="match status" value="1"/>
</dbReference>
<organism evidence="3 4">
    <name type="scientific">Rozella allomycis (strain CSF55)</name>
    <dbReference type="NCBI Taxonomy" id="988480"/>
    <lineage>
        <taxon>Eukaryota</taxon>
        <taxon>Fungi</taxon>
        <taxon>Fungi incertae sedis</taxon>
        <taxon>Cryptomycota</taxon>
        <taxon>Cryptomycota incertae sedis</taxon>
        <taxon>Rozella</taxon>
    </lineage>
</organism>
<dbReference type="Gene3D" id="3.10.20.90">
    <property type="entry name" value="Phosphatidylinositol 3-kinase Catalytic Subunit, Chain A, domain 1"/>
    <property type="match status" value="1"/>
</dbReference>
<keyword evidence="4" id="KW-1185">Reference proteome</keyword>
<dbReference type="STRING" id="988480.A0A075AUL6"/>
<dbReference type="SUPFAM" id="SSF54236">
    <property type="entry name" value="Ubiquitin-like"/>
    <property type="match status" value="1"/>
</dbReference>
<dbReference type="InterPro" id="IPR035563">
    <property type="entry name" value="SF3As1_ubi"/>
</dbReference>
<evidence type="ECO:0000313" key="3">
    <source>
        <dbReference type="EMBL" id="EPZ33855.1"/>
    </source>
</evidence>